<dbReference type="InterPro" id="IPR009875">
    <property type="entry name" value="PilZ_domain"/>
</dbReference>
<proteinExistence type="predicted"/>
<dbReference type="Proteomes" id="UP000076510">
    <property type="component" value="Unassembled WGS sequence"/>
</dbReference>
<dbReference type="EMBL" id="LQQY01000034">
    <property type="protein sequence ID" value="KZE45616.1"/>
    <property type="molecule type" value="Genomic_DNA"/>
</dbReference>
<evidence type="ECO:0000259" key="1">
    <source>
        <dbReference type="Pfam" id="PF07238"/>
    </source>
</evidence>
<protein>
    <recommendedName>
        <fullName evidence="5">Flagellar brake protein YcgR</fullName>
    </recommendedName>
</protein>
<dbReference type="SUPFAM" id="SSF141371">
    <property type="entry name" value="PilZ domain-like"/>
    <property type="match status" value="1"/>
</dbReference>
<reference evidence="4" key="1">
    <citation type="submission" date="2016-01" db="EMBL/GenBank/DDBJ databases">
        <title>Whole genome sequencing of Bhargavaea cecembensis T14.</title>
        <authorList>
            <person name="Hong K.W."/>
        </authorList>
    </citation>
    <scope>NUCLEOTIDE SEQUENCE [LARGE SCALE GENOMIC DNA]</scope>
    <source>
        <strain evidence="4">M19</strain>
    </source>
</reference>
<dbReference type="OrthoDB" id="1951449at2"/>
<dbReference type="RefSeq" id="WP_048005899.1">
    <property type="nucleotide sequence ID" value="NZ_CP085398.1"/>
</dbReference>
<evidence type="ECO:0008006" key="5">
    <source>
        <dbReference type="Google" id="ProtNLM"/>
    </source>
</evidence>
<evidence type="ECO:0000259" key="2">
    <source>
        <dbReference type="Pfam" id="PF12945"/>
    </source>
</evidence>
<dbReference type="Pfam" id="PF07238">
    <property type="entry name" value="PilZ"/>
    <property type="match status" value="1"/>
</dbReference>
<evidence type="ECO:0000313" key="4">
    <source>
        <dbReference type="Proteomes" id="UP000076510"/>
    </source>
</evidence>
<name>A0A0J5S907_9BACI</name>
<feature type="domain" description="Type III secretion system flagellar brake protein YcgR PilZN" evidence="2">
    <location>
        <begin position="3"/>
        <end position="87"/>
    </location>
</feature>
<gene>
    <name evidence="3" type="ORF">AV649_05425</name>
</gene>
<dbReference type="Pfam" id="PF12945">
    <property type="entry name" value="PilZNR"/>
    <property type="match status" value="1"/>
</dbReference>
<dbReference type="GO" id="GO:0035438">
    <property type="term" value="F:cyclic-di-GMP binding"/>
    <property type="evidence" value="ECO:0007669"/>
    <property type="project" value="InterPro"/>
</dbReference>
<accession>A0A0J5S907</accession>
<feature type="domain" description="PilZ" evidence="1">
    <location>
        <begin position="96"/>
        <end position="200"/>
    </location>
</feature>
<dbReference type="Gene3D" id="2.40.10.220">
    <property type="entry name" value="predicted glycosyltransferase like domains"/>
    <property type="match status" value="1"/>
</dbReference>
<dbReference type="AlphaFoldDB" id="A0A0J5S907"/>
<organism evidence="3 4">
    <name type="scientific">Rossellomorea marisflavi</name>
    <dbReference type="NCBI Taxonomy" id="189381"/>
    <lineage>
        <taxon>Bacteria</taxon>
        <taxon>Bacillati</taxon>
        <taxon>Bacillota</taxon>
        <taxon>Bacilli</taxon>
        <taxon>Bacillales</taxon>
        <taxon>Bacillaceae</taxon>
        <taxon>Rossellomorea</taxon>
    </lineage>
</organism>
<dbReference type="PATRIC" id="fig|189381.10.peg.2054"/>
<dbReference type="InterPro" id="IPR009926">
    <property type="entry name" value="T3SS_YcgR_PilZN"/>
</dbReference>
<comment type="caution">
    <text evidence="3">The sequence shown here is derived from an EMBL/GenBank/DDBJ whole genome shotgun (WGS) entry which is preliminary data.</text>
</comment>
<sequence>MFEIGMTLQLEQAGIEGTYKCRVCGLEEHAVLVDYPIHQKTGKSIFLMNGTPLKVSFVLKDQTVLECRTGVVGRRMAEIPLIELERPSEEEFKRIQRRHFVRIEAPVDISLRAGEHRIVTVTEDISAGGCAVILREDSGIREEEEVDLFLVLPLQKAHHYLELKGRVNRIWEKNRRVLASIEFVAPDESHKRHIMRFCFEKQLDHRKKGFA</sequence>
<evidence type="ECO:0000313" key="3">
    <source>
        <dbReference type="EMBL" id="KZE45616.1"/>
    </source>
</evidence>